<feature type="transmembrane region" description="Helical" evidence="1">
    <location>
        <begin position="7"/>
        <end position="24"/>
    </location>
</feature>
<evidence type="ECO:0000256" key="1">
    <source>
        <dbReference type="SAM" id="Phobius"/>
    </source>
</evidence>
<sequence length="195" mass="22561">MFEGGSCCFYLLLFFLFLFLYDLNEFSPPALFFFGCFFFLRTSYIKGIVRMNDIYARRLAQGMMFHQLMRCHGTLWAATQVTKEKLDYNFVREEFMRSNGRRTMPLLIGAAAEENLHELHFTHLTEHCAWGESARALAVHRQTPLSQHIAAMGRMSETIHQAKTAATMQNLFNEQLSHIDGISSFEEEPLIEDAN</sequence>
<dbReference type="OrthoDB" id="269505at2759"/>
<keyword evidence="1" id="KW-1133">Transmembrane helix</keyword>
<gene>
    <name evidence="2" type="ORF">TRSC58_03111</name>
</gene>
<proteinExistence type="predicted"/>
<comment type="caution">
    <text evidence="2">The sequence shown here is derived from an EMBL/GenBank/DDBJ whole genome shotgun (WGS) entry which is preliminary data.</text>
</comment>
<name>A0A061J193_TRYRA</name>
<evidence type="ECO:0000313" key="3">
    <source>
        <dbReference type="Proteomes" id="UP000031737"/>
    </source>
</evidence>
<feature type="transmembrane region" description="Helical" evidence="1">
    <location>
        <begin position="30"/>
        <end position="49"/>
    </location>
</feature>
<dbReference type="VEuPathDB" id="TriTrypDB:TRSC58_03111"/>
<keyword evidence="1" id="KW-0472">Membrane</keyword>
<organism evidence="2 3">
    <name type="scientific">Trypanosoma rangeli SC58</name>
    <dbReference type="NCBI Taxonomy" id="429131"/>
    <lineage>
        <taxon>Eukaryota</taxon>
        <taxon>Discoba</taxon>
        <taxon>Euglenozoa</taxon>
        <taxon>Kinetoplastea</taxon>
        <taxon>Metakinetoplastina</taxon>
        <taxon>Trypanosomatida</taxon>
        <taxon>Trypanosomatidae</taxon>
        <taxon>Trypanosoma</taxon>
        <taxon>Herpetosoma</taxon>
    </lineage>
</organism>
<keyword evidence="1" id="KW-0812">Transmembrane</keyword>
<dbReference type="Proteomes" id="UP000031737">
    <property type="component" value="Unassembled WGS sequence"/>
</dbReference>
<reference evidence="2 3" key="1">
    <citation type="submission" date="2013-07" db="EMBL/GenBank/DDBJ databases">
        <authorList>
            <person name="Stoco P.H."/>
            <person name="Wagner G."/>
            <person name="Gerber A."/>
            <person name="Zaha A."/>
            <person name="Thompson C."/>
            <person name="Bartholomeu D.C."/>
            <person name="Luckemeyer D.D."/>
            <person name="Bahia D."/>
            <person name="Loreto E."/>
            <person name="Prestes E.B."/>
            <person name="Lima F.M."/>
            <person name="Rodrigues-Luiz G."/>
            <person name="Vallejo G.A."/>
            <person name="Filho J.F."/>
            <person name="Monteiro K.M."/>
            <person name="Tyler K.M."/>
            <person name="de Almeida L.G."/>
            <person name="Ortiz M.F."/>
            <person name="Siervo M.A."/>
            <person name="de Moraes M.H."/>
            <person name="Cunha O.L."/>
            <person name="Mendonca-Neto R."/>
            <person name="Silva R."/>
            <person name="Teixeira S.M."/>
            <person name="Murta S.M."/>
            <person name="Sincero T.C."/>
            <person name="Mendes T.A."/>
            <person name="Urmenyi T.P."/>
            <person name="Silva V.G."/>
            <person name="da Rocha W.D."/>
            <person name="Andersson B."/>
            <person name="Romanha A.J."/>
            <person name="Steindel M."/>
            <person name="de Vasconcelos A.T."/>
            <person name="Grisard E.C."/>
        </authorList>
    </citation>
    <scope>NUCLEOTIDE SEQUENCE [LARGE SCALE GENOMIC DNA]</scope>
    <source>
        <strain evidence="2 3">SC58</strain>
    </source>
</reference>
<dbReference type="CDD" id="cd23711">
    <property type="entry name" value="mL96"/>
    <property type="match status" value="1"/>
</dbReference>
<dbReference type="InterPro" id="IPR059194">
    <property type="entry name" value="mL96-like"/>
</dbReference>
<keyword evidence="3" id="KW-1185">Reference proteome</keyword>
<protein>
    <submittedName>
        <fullName evidence="2">Uncharacterized protein</fullName>
    </submittedName>
</protein>
<dbReference type="AlphaFoldDB" id="A0A061J193"/>
<accession>A0A061J193</accession>
<evidence type="ECO:0000313" key="2">
    <source>
        <dbReference type="EMBL" id="ESL09173.1"/>
    </source>
</evidence>
<dbReference type="EMBL" id="AUPL01003111">
    <property type="protein sequence ID" value="ESL09173.1"/>
    <property type="molecule type" value="Genomic_DNA"/>
</dbReference>